<evidence type="ECO:0000256" key="1">
    <source>
        <dbReference type="ARBA" id="ARBA00022692"/>
    </source>
</evidence>
<comment type="caution">
    <text evidence="6">The sequence shown here is derived from an EMBL/GenBank/DDBJ whole genome shotgun (WGS) entry which is preliminary data.</text>
</comment>
<dbReference type="Pfam" id="PF07690">
    <property type="entry name" value="MFS_1"/>
    <property type="match status" value="1"/>
</dbReference>
<organism evidence="6 7">
    <name type="scientific">Methylobacterium hispanicum</name>
    <dbReference type="NCBI Taxonomy" id="270350"/>
    <lineage>
        <taxon>Bacteria</taxon>
        <taxon>Pseudomonadati</taxon>
        <taxon>Pseudomonadota</taxon>
        <taxon>Alphaproteobacteria</taxon>
        <taxon>Hyphomicrobiales</taxon>
        <taxon>Methylobacteriaceae</taxon>
        <taxon>Methylobacterium</taxon>
    </lineage>
</organism>
<feature type="domain" description="Major facilitator superfamily (MFS) profile" evidence="5">
    <location>
        <begin position="26"/>
        <end position="406"/>
    </location>
</feature>
<dbReference type="InterPro" id="IPR050327">
    <property type="entry name" value="Proton-linked_MCT"/>
</dbReference>
<feature type="transmembrane region" description="Helical" evidence="4">
    <location>
        <begin position="117"/>
        <end position="139"/>
    </location>
</feature>
<feature type="transmembrane region" description="Helical" evidence="4">
    <location>
        <begin position="258"/>
        <end position="280"/>
    </location>
</feature>
<dbReference type="InterPro" id="IPR036259">
    <property type="entry name" value="MFS_trans_sf"/>
</dbReference>
<gene>
    <name evidence="6" type="ORF">BHAOGJBA_0117</name>
</gene>
<evidence type="ECO:0000256" key="3">
    <source>
        <dbReference type="ARBA" id="ARBA00023136"/>
    </source>
</evidence>
<evidence type="ECO:0000256" key="4">
    <source>
        <dbReference type="SAM" id="Phobius"/>
    </source>
</evidence>
<reference evidence="6" key="2">
    <citation type="submission" date="2021-08" db="EMBL/GenBank/DDBJ databases">
        <authorList>
            <person name="Tani A."/>
            <person name="Ola A."/>
            <person name="Ogura Y."/>
            <person name="Katsura K."/>
            <person name="Hayashi T."/>
        </authorList>
    </citation>
    <scope>NUCLEOTIDE SEQUENCE</scope>
    <source>
        <strain evidence="6">DSM 16372</strain>
    </source>
</reference>
<dbReference type="InterPro" id="IPR011701">
    <property type="entry name" value="MFS"/>
</dbReference>
<dbReference type="AlphaFoldDB" id="A0AAV4ZEK4"/>
<dbReference type="PROSITE" id="PS50850">
    <property type="entry name" value="MFS"/>
    <property type="match status" value="1"/>
</dbReference>
<evidence type="ECO:0000313" key="7">
    <source>
        <dbReference type="Proteomes" id="UP001055247"/>
    </source>
</evidence>
<keyword evidence="3 4" id="KW-0472">Membrane</keyword>
<feature type="transmembrane region" description="Helical" evidence="4">
    <location>
        <begin position="381"/>
        <end position="402"/>
    </location>
</feature>
<name>A0AAV4ZEK4_9HYPH</name>
<feature type="transmembrane region" description="Helical" evidence="4">
    <location>
        <begin position="178"/>
        <end position="200"/>
    </location>
</feature>
<protein>
    <recommendedName>
        <fullName evidence="5">Major facilitator superfamily (MFS) profile domain-containing protein</fullName>
    </recommendedName>
</protein>
<dbReference type="SUPFAM" id="SSF103473">
    <property type="entry name" value="MFS general substrate transporter"/>
    <property type="match status" value="1"/>
</dbReference>
<keyword evidence="1 4" id="KW-0812">Transmembrane</keyword>
<sequence length="413" mass="41739">MTVPGDPSAPAALRPGTPPVPTLAGNAALGVTQIILWGGTFFLIAVVAGPIVASTGWPQGIVVGALSLAIFVSGLPAPLVGRLIRRHGGRPVLVAGSLLVAAGLALMAAATSLPIFLLAWAVAGIGMSASLFDPLFAAIGQAYGTAARGAMTQIAIASGFAVSLCWPATSFLVERIGWRGACLTYAVLAAVVVAPLYAWAVPRAARAGVPEAATGADPAAGPPAPARLPGEHLLAATFTTAAMIMTAVSVQLPLLLQALGILGGTAVALTTLIGPSQVGVRVIELAFGRRAHPVWSLLMSSASVGLGLLLLATLPAAAWLAMILYGAGNGMRTVVRGTLPYALYGQRDYAAAMGRLARLPLLGQAVTPLACGYLAEWFGPVTLLHLMLAVALVNLGLSLLVVRHALRPAAGTA</sequence>
<evidence type="ECO:0000259" key="5">
    <source>
        <dbReference type="PROSITE" id="PS50850"/>
    </source>
</evidence>
<dbReference type="EMBL" id="BPQO01000001">
    <property type="protein sequence ID" value="GJD86623.1"/>
    <property type="molecule type" value="Genomic_DNA"/>
</dbReference>
<reference evidence="6" key="1">
    <citation type="journal article" date="2016" name="Front. Microbiol.">
        <title>Genome Sequence of the Piezophilic, Mesophilic Sulfate-Reducing Bacterium Desulfovibrio indicus J2T.</title>
        <authorList>
            <person name="Cao J."/>
            <person name="Maignien L."/>
            <person name="Shao Z."/>
            <person name="Alain K."/>
            <person name="Jebbar M."/>
        </authorList>
    </citation>
    <scope>NUCLEOTIDE SEQUENCE</scope>
    <source>
        <strain evidence="6">DSM 16372</strain>
    </source>
</reference>
<proteinExistence type="predicted"/>
<evidence type="ECO:0000313" key="6">
    <source>
        <dbReference type="EMBL" id="GJD86623.1"/>
    </source>
</evidence>
<dbReference type="PANTHER" id="PTHR11360:SF308">
    <property type="entry name" value="BLL3089 PROTEIN"/>
    <property type="match status" value="1"/>
</dbReference>
<accession>A0AAV4ZEK4</accession>
<keyword evidence="7" id="KW-1185">Reference proteome</keyword>
<dbReference type="GO" id="GO:0022857">
    <property type="term" value="F:transmembrane transporter activity"/>
    <property type="evidence" value="ECO:0007669"/>
    <property type="project" value="InterPro"/>
</dbReference>
<dbReference type="InterPro" id="IPR020846">
    <property type="entry name" value="MFS_dom"/>
</dbReference>
<dbReference type="Gene3D" id="1.20.1250.20">
    <property type="entry name" value="MFS general substrate transporter like domains"/>
    <property type="match status" value="1"/>
</dbReference>
<dbReference type="PANTHER" id="PTHR11360">
    <property type="entry name" value="MONOCARBOXYLATE TRANSPORTER"/>
    <property type="match status" value="1"/>
</dbReference>
<feature type="transmembrane region" description="Helical" evidence="4">
    <location>
        <begin position="151"/>
        <end position="172"/>
    </location>
</feature>
<feature type="transmembrane region" description="Helical" evidence="4">
    <location>
        <begin position="92"/>
        <end position="111"/>
    </location>
</feature>
<evidence type="ECO:0000256" key="2">
    <source>
        <dbReference type="ARBA" id="ARBA00022989"/>
    </source>
</evidence>
<feature type="transmembrane region" description="Helical" evidence="4">
    <location>
        <begin position="34"/>
        <end position="53"/>
    </location>
</feature>
<keyword evidence="2 4" id="KW-1133">Transmembrane helix</keyword>
<feature type="transmembrane region" description="Helical" evidence="4">
    <location>
        <begin position="59"/>
        <end position="80"/>
    </location>
</feature>
<dbReference type="Proteomes" id="UP001055247">
    <property type="component" value="Unassembled WGS sequence"/>
</dbReference>
<feature type="transmembrane region" description="Helical" evidence="4">
    <location>
        <begin position="356"/>
        <end position="375"/>
    </location>
</feature>